<dbReference type="EMBL" id="WTYW01000004">
    <property type="protein sequence ID" value="MXO86823.1"/>
    <property type="molecule type" value="Genomic_DNA"/>
</dbReference>
<sequence length="241" mass="24547">MAIAGCSNAGGYGMSSSSGVPLSELDMSGDAPTRLSLAGSDRVILQRGERLAIEVEGDPDVRELLRFDRRGDKLEISRERSMTSTKGRATIRVTMASPVSIAVAGSGAVETDELASEAELSIAGSGSVAARNLRAEQLGVSIAGSGEVMADGTARSLKLNIAGSGDARLDRLEVDDADINIMGSGNGSFSSDGTVKASIAGSGDVRVYGRARCTVSAAGSGTLTCAERTSAAKKAEPDENS</sequence>
<evidence type="ECO:0000313" key="2">
    <source>
        <dbReference type="EMBL" id="MXO86823.1"/>
    </source>
</evidence>
<evidence type="ECO:0000259" key="1">
    <source>
        <dbReference type="Pfam" id="PF10988"/>
    </source>
</evidence>
<proteinExistence type="predicted"/>
<accession>A0A844ZHE5</accession>
<reference evidence="2 3" key="1">
    <citation type="submission" date="2019-12" db="EMBL/GenBank/DDBJ databases">
        <title>Genomic-based taxomic classification of the family Erythrobacteraceae.</title>
        <authorList>
            <person name="Xu L."/>
        </authorList>
    </citation>
    <scope>NUCLEOTIDE SEQUENCE [LARGE SCALE GENOMIC DNA]</scope>
    <source>
        <strain evidence="2 3">MCCC 1A09962</strain>
    </source>
</reference>
<comment type="caution">
    <text evidence="2">The sequence shown here is derived from an EMBL/GenBank/DDBJ whole genome shotgun (WGS) entry which is preliminary data.</text>
</comment>
<keyword evidence="3" id="KW-1185">Reference proteome</keyword>
<name>A0A844ZHE5_9SPHN</name>
<organism evidence="2 3">
    <name type="scientific">Parapontixanthobacter aurantiacus</name>
    <dbReference type="NCBI Taxonomy" id="1463599"/>
    <lineage>
        <taxon>Bacteria</taxon>
        <taxon>Pseudomonadati</taxon>
        <taxon>Pseudomonadota</taxon>
        <taxon>Alphaproteobacteria</taxon>
        <taxon>Sphingomonadales</taxon>
        <taxon>Erythrobacteraceae</taxon>
        <taxon>Parapontixanthobacter</taxon>
    </lineage>
</organism>
<protein>
    <submittedName>
        <fullName evidence="2">DUF2807 domain-containing protein</fullName>
    </submittedName>
</protein>
<dbReference type="AlphaFoldDB" id="A0A844ZHE5"/>
<dbReference type="OrthoDB" id="7425768at2"/>
<feature type="domain" description="Putative auto-transporter adhesin head GIN" evidence="1">
    <location>
        <begin position="33"/>
        <end position="211"/>
    </location>
</feature>
<evidence type="ECO:0000313" key="3">
    <source>
        <dbReference type="Proteomes" id="UP000433104"/>
    </source>
</evidence>
<dbReference type="Proteomes" id="UP000433104">
    <property type="component" value="Unassembled WGS sequence"/>
</dbReference>
<dbReference type="Gene3D" id="2.160.20.120">
    <property type="match status" value="1"/>
</dbReference>
<dbReference type="InterPro" id="IPR021255">
    <property type="entry name" value="DUF2807"/>
</dbReference>
<dbReference type="Pfam" id="PF10988">
    <property type="entry name" value="DUF2807"/>
    <property type="match status" value="1"/>
</dbReference>
<gene>
    <name evidence="2" type="ORF">GRI38_12380</name>
</gene>